<feature type="domain" description="Glycosyltransferase 2-like" evidence="1">
    <location>
        <begin position="8"/>
        <end position="117"/>
    </location>
</feature>
<name>L1QN98_9CLOT</name>
<evidence type="ECO:0000313" key="3">
    <source>
        <dbReference type="Proteomes" id="UP000010420"/>
    </source>
</evidence>
<dbReference type="EMBL" id="AMEZ01000007">
    <property type="protein sequence ID" value="EKY29474.1"/>
    <property type="molecule type" value="Genomic_DNA"/>
</dbReference>
<dbReference type="InterPro" id="IPR001173">
    <property type="entry name" value="Glyco_trans_2-like"/>
</dbReference>
<evidence type="ECO:0000259" key="1">
    <source>
        <dbReference type="Pfam" id="PF00535"/>
    </source>
</evidence>
<dbReference type="HOGENOM" id="CLU_023845_0_3_9"/>
<dbReference type="AlphaFoldDB" id="L1QN98"/>
<protein>
    <submittedName>
        <fullName evidence="2">Glycosyltransferase, group 2 family protein</fullName>
    </submittedName>
</protein>
<evidence type="ECO:0000313" key="2">
    <source>
        <dbReference type="EMBL" id="EKY29474.1"/>
    </source>
</evidence>
<dbReference type="STRING" id="545697.HMPREF0216_00181"/>
<comment type="caution">
    <text evidence="2">The sequence shown here is derived from an EMBL/GenBank/DDBJ whole genome shotgun (WGS) entry which is preliminary data.</text>
</comment>
<keyword evidence="2" id="KW-0808">Transferase</keyword>
<dbReference type="Pfam" id="PF00535">
    <property type="entry name" value="Glycos_transf_2"/>
    <property type="match status" value="1"/>
</dbReference>
<dbReference type="RefSeq" id="WP_005209988.1">
    <property type="nucleotide sequence ID" value="NZ_KB291602.1"/>
</dbReference>
<dbReference type="InterPro" id="IPR029044">
    <property type="entry name" value="Nucleotide-diphossugar_trans"/>
</dbReference>
<keyword evidence="3" id="KW-1185">Reference proteome</keyword>
<dbReference type="CDD" id="cd04186">
    <property type="entry name" value="GT_2_like_c"/>
    <property type="match status" value="1"/>
</dbReference>
<dbReference type="OrthoDB" id="9813495at2"/>
<dbReference type="PATRIC" id="fig|545697.3.peg.178"/>
<dbReference type="PANTHER" id="PTHR43179:SF7">
    <property type="entry name" value="RHAMNOSYLTRANSFERASE WBBL"/>
    <property type="match status" value="1"/>
</dbReference>
<dbReference type="GO" id="GO:0016740">
    <property type="term" value="F:transferase activity"/>
    <property type="evidence" value="ECO:0007669"/>
    <property type="project" value="UniProtKB-KW"/>
</dbReference>
<proteinExistence type="predicted"/>
<dbReference type="SUPFAM" id="SSF53448">
    <property type="entry name" value="Nucleotide-diphospho-sugar transferases"/>
    <property type="match status" value="1"/>
</dbReference>
<sequence>MINNINLSIVIVNYKNYTLTQKCIKSVLETVKNINYEIIVIDNNSPNDSYEQLSSGFKKVSNIKIIKNDKNVGFGGANNLGVEASKGEYILLLNPDIIVLDDAIEKMYNKINSDKEIGLISGKLLNDDYTIQYSCRRILPFNKFVACRTPLSKIVSSEKREKINDIYLMKDFDHNSTADVEWVMGACMMMHKDEFIKLGGFSKEYFMYFEDVDLCYKVRKYNKTVVYLHNAQMIHLHNQESKKRINKMTFVHLQSMIKFYKKYYLNKF</sequence>
<gene>
    <name evidence="2" type="ORF">HMPREF0216_00181</name>
</gene>
<dbReference type="Gene3D" id="3.90.550.10">
    <property type="entry name" value="Spore Coat Polysaccharide Biosynthesis Protein SpsA, Chain A"/>
    <property type="match status" value="1"/>
</dbReference>
<dbReference type="PANTHER" id="PTHR43179">
    <property type="entry name" value="RHAMNOSYLTRANSFERASE WBBL"/>
    <property type="match status" value="1"/>
</dbReference>
<dbReference type="Proteomes" id="UP000010420">
    <property type="component" value="Unassembled WGS sequence"/>
</dbReference>
<accession>L1QN98</accession>
<dbReference type="eggNOG" id="COG1216">
    <property type="taxonomic scope" value="Bacteria"/>
</dbReference>
<reference evidence="2 3" key="1">
    <citation type="submission" date="2012-05" db="EMBL/GenBank/DDBJ databases">
        <authorList>
            <person name="Weinstock G."/>
            <person name="Sodergren E."/>
            <person name="Lobos E.A."/>
            <person name="Fulton L."/>
            <person name="Fulton R."/>
            <person name="Courtney L."/>
            <person name="Fronick C."/>
            <person name="O'Laughlin M."/>
            <person name="Godfrey J."/>
            <person name="Wilson R.M."/>
            <person name="Miner T."/>
            <person name="Farmer C."/>
            <person name="Delehaunty K."/>
            <person name="Cordes M."/>
            <person name="Minx P."/>
            <person name="Tomlinson C."/>
            <person name="Chen J."/>
            <person name="Wollam A."/>
            <person name="Pepin K.H."/>
            <person name="Bhonagiri V."/>
            <person name="Zhang X."/>
            <person name="Suruliraj S."/>
            <person name="Warren W."/>
            <person name="Mitreva M."/>
            <person name="Mardis E.R."/>
            <person name="Wilson R.K."/>
        </authorList>
    </citation>
    <scope>NUCLEOTIDE SEQUENCE [LARGE SCALE GENOMIC DNA]</scope>
    <source>
        <strain evidence="2 3">DSM 1785</strain>
    </source>
</reference>
<organism evidence="2 3">
    <name type="scientific">Clostridium celatum DSM 1785</name>
    <dbReference type="NCBI Taxonomy" id="545697"/>
    <lineage>
        <taxon>Bacteria</taxon>
        <taxon>Bacillati</taxon>
        <taxon>Bacillota</taxon>
        <taxon>Clostridia</taxon>
        <taxon>Eubacteriales</taxon>
        <taxon>Clostridiaceae</taxon>
        <taxon>Clostridium</taxon>
    </lineage>
</organism>